<dbReference type="GO" id="GO:0070006">
    <property type="term" value="F:metalloaminopeptidase activity"/>
    <property type="evidence" value="ECO:0007669"/>
    <property type="project" value="TreeGrafter"/>
</dbReference>
<dbReference type="InterPro" id="IPR012778">
    <property type="entry name" value="Pept_M1_aminopeptidase"/>
</dbReference>
<evidence type="ECO:0000256" key="7">
    <source>
        <dbReference type="ARBA" id="ARBA00022670"/>
    </source>
</evidence>
<accession>A0A3Q9G6Q4</accession>
<dbReference type="EC" id="3.4.11.2" evidence="4"/>
<dbReference type="InterPro" id="IPR042097">
    <property type="entry name" value="Aminopeptidase_N-like_N_sf"/>
</dbReference>
<protein>
    <recommendedName>
        <fullName evidence="5">Aminopeptidase N</fullName>
        <ecNumber evidence="4">3.4.11.2</ecNumber>
    </recommendedName>
    <alternativeName>
        <fullName evidence="12">Alanine aminopeptidase</fullName>
    </alternativeName>
    <alternativeName>
        <fullName evidence="13">Lysyl aminopeptidase</fullName>
    </alternativeName>
</protein>
<comment type="similarity">
    <text evidence="3">Belongs to the peptidase M1 family.</text>
</comment>
<evidence type="ECO:0000259" key="15">
    <source>
        <dbReference type="Pfam" id="PF11838"/>
    </source>
</evidence>
<evidence type="ECO:0000256" key="5">
    <source>
        <dbReference type="ARBA" id="ARBA00015611"/>
    </source>
</evidence>
<evidence type="ECO:0000256" key="9">
    <source>
        <dbReference type="ARBA" id="ARBA00022801"/>
    </source>
</evidence>
<evidence type="ECO:0000256" key="11">
    <source>
        <dbReference type="ARBA" id="ARBA00023049"/>
    </source>
</evidence>
<evidence type="ECO:0000256" key="13">
    <source>
        <dbReference type="ARBA" id="ARBA00031533"/>
    </source>
</evidence>
<comment type="catalytic activity">
    <reaction evidence="1">
        <text>Release of an N-terminal amino acid, Xaa-|-Yaa- from a peptide, amide or arylamide. Xaa is preferably Ala, but may be most amino acids including Pro (slow action). When a terminal hydrophobic residue is followed by a prolyl residue, the two may be released as an intact Xaa-Pro dipeptide.</text>
        <dbReference type="EC" id="3.4.11.2"/>
    </reaction>
</comment>
<keyword evidence="9 17" id="KW-0378">Hydrolase</keyword>
<dbReference type="GO" id="GO:0016020">
    <property type="term" value="C:membrane"/>
    <property type="evidence" value="ECO:0007669"/>
    <property type="project" value="TreeGrafter"/>
</dbReference>
<dbReference type="GO" id="GO:0043171">
    <property type="term" value="P:peptide catabolic process"/>
    <property type="evidence" value="ECO:0007669"/>
    <property type="project" value="TreeGrafter"/>
</dbReference>
<comment type="cofactor">
    <cofactor evidence="2">
        <name>Zn(2+)</name>
        <dbReference type="ChEBI" id="CHEBI:29105"/>
    </cofactor>
</comment>
<dbReference type="Pfam" id="PF01433">
    <property type="entry name" value="Peptidase_M1"/>
    <property type="match status" value="1"/>
</dbReference>
<dbReference type="SUPFAM" id="SSF63737">
    <property type="entry name" value="Leukotriene A4 hydrolase N-terminal domain"/>
    <property type="match status" value="1"/>
</dbReference>
<dbReference type="AlphaFoldDB" id="A0A3Q9G6Q4"/>
<keyword evidence="11" id="KW-0482">Metalloprotease</keyword>
<dbReference type="GO" id="GO:0008270">
    <property type="term" value="F:zinc ion binding"/>
    <property type="evidence" value="ECO:0007669"/>
    <property type="project" value="InterPro"/>
</dbReference>
<dbReference type="KEGG" id="flh:EJ997_03570"/>
<dbReference type="SUPFAM" id="SSF55486">
    <property type="entry name" value="Metalloproteases ('zincins'), catalytic domain"/>
    <property type="match status" value="1"/>
</dbReference>
<keyword evidence="10" id="KW-0862">Zinc</keyword>
<dbReference type="PANTHER" id="PTHR11533:SF174">
    <property type="entry name" value="PUROMYCIN-SENSITIVE AMINOPEPTIDASE-RELATED"/>
    <property type="match status" value="1"/>
</dbReference>
<evidence type="ECO:0000259" key="14">
    <source>
        <dbReference type="Pfam" id="PF01433"/>
    </source>
</evidence>
<dbReference type="GO" id="GO:0042277">
    <property type="term" value="F:peptide binding"/>
    <property type="evidence" value="ECO:0007669"/>
    <property type="project" value="TreeGrafter"/>
</dbReference>
<dbReference type="OrthoDB" id="100605at2"/>
<keyword evidence="7" id="KW-0645">Protease</keyword>
<dbReference type="Proteomes" id="UP000280344">
    <property type="component" value="Chromosome"/>
</dbReference>
<dbReference type="Pfam" id="PF11838">
    <property type="entry name" value="ERAP1_C"/>
    <property type="match status" value="1"/>
</dbReference>
<organism evidence="17 18">
    <name type="scientific">Flaviflexus ciconiae</name>
    <dbReference type="NCBI Taxonomy" id="2496867"/>
    <lineage>
        <taxon>Bacteria</taxon>
        <taxon>Bacillati</taxon>
        <taxon>Actinomycetota</taxon>
        <taxon>Actinomycetes</taxon>
        <taxon>Actinomycetales</taxon>
        <taxon>Actinomycetaceae</taxon>
        <taxon>Flaviflexus</taxon>
    </lineage>
</organism>
<evidence type="ECO:0000256" key="12">
    <source>
        <dbReference type="ARBA" id="ARBA00029811"/>
    </source>
</evidence>
<dbReference type="Gene3D" id="1.10.390.10">
    <property type="entry name" value="Neutral Protease Domain 2"/>
    <property type="match status" value="1"/>
</dbReference>
<dbReference type="GO" id="GO:0006508">
    <property type="term" value="P:proteolysis"/>
    <property type="evidence" value="ECO:0007669"/>
    <property type="project" value="UniProtKB-KW"/>
</dbReference>
<dbReference type="FunFam" id="1.10.390.10:FF:000004">
    <property type="entry name" value="Aminopeptidase N"/>
    <property type="match status" value="1"/>
</dbReference>
<feature type="domain" description="Aminopeptidase N-like N-terminal" evidence="16">
    <location>
        <begin position="86"/>
        <end position="182"/>
    </location>
</feature>
<dbReference type="InterPro" id="IPR001930">
    <property type="entry name" value="Peptidase_M1"/>
</dbReference>
<dbReference type="InterPro" id="IPR024571">
    <property type="entry name" value="ERAP1-like_C_dom"/>
</dbReference>
<reference evidence="17 18" key="1">
    <citation type="submission" date="2018-12" db="EMBL/GenBank/DDBJ databases">
        <title>Complete genome sequence of Flaviflexus sp. H23T48.</title>
        <authorList>
            <person name="Bae J.-W."/>
            <person name="Lee J.-Y."/>
        </authorList>
    </citation>
    <scope>NUCLEOTIDE SEQUENCE [LARGE SCALE GENOMIC DNA]</scope>
    <source>
        <strain evidence="17 18">H23T48</strain>
    </source>
</reference>
<keyword evidence="8" id="KW-0479">Metal-binding</keyword>
<dbReference type="RefSeq" id="WP_126703371.1">
    <property type="nucleotide sequence ID" value="NZ_CP034593.1"/>
</dbReference>
<dbReference type="InterPro" id="IPR045357">
    <property type="entry name" value="Aminopeptidase_N-like_N"/>
</dbReference>
<dbReference type="InterPro" id="IPR050344">
    <property type="entry name" value="Peptidase_M1_aminopeptidases"/>
</dbReference>
<feature type="domain" description="Peptidase M1 membrane alanine aminopeptidase" evidence="14">
    <location>
        <begin position="221"/>
        <end position="432"/>
    </location>
</feature>
<name>A0A3Q9G6Q4_9ACTO</name>
<evidence type="ECO:0000256" key="4">
    <source>
        <dbReference type="ARBA" id="ARBA00012564"/>
    </source>
</evidence>
<dbReference type="NCBIfam" id="TIGR02412">
    <property type="entry name" value="pepN_strep_liv"/>
    <property type="match status" value="1"/>
</dbReference>
<dbReference type="GO" id="GO:0016285">
    <property type="term" value="F:alanyl aminopeptidase activity"/>
    <property type="evidence" value="ECO:0007669"/>
    <property type="project" value="UniProtKB-EC"/>
</dbReference>
<proteinExistence type="inferred from homology"/>
<sequence>MTENLTREEAATRSNFTIDSYRVLLDVRGEDTFDIEETLTFSGQRDETFLDFIGVEVSKVIINGTDTEVDWDGSRIYLKGLAEENTVTVHARGIFSNSGEGLHRFVDPVDNSVYLYTQYEPADCRRVFPTMEQPNLKASFTFEITAPEEWTVLTNTEEVSATEVDGGVRHVFAPTKRLSTYLTALVAGPYHELRSEKDPRFGIFCRQSLAEYLDHEEIFDISLSGLDVFEKAFNYPYTWGKYDQVFVPEYNLGAMENPGLVTFTEQYIFRGQSTRAQRAGRANTILHEMSHMWFGDLVTPVWWDDLWLKESFAEYMGAWASTQATEYTEAWVAFTARRAAWAFLNDNRPTTHPIVADIVDLEAADQAFDGITYAKGAATLRQLVAYVGEEAFFEGARIYFKRHEFGNASLDDLLVALEETSGRDLRAWAEQWLHTTGASFIEVNGKSLNQTGTQPLSGEAIVRPHRISVGGYSREGAELVRVDSTTVELTNTAEVDLEGDVIIPNDEAQTYAIVALDEQQLETVLTTRIADPLARSVVWSGLWEAVRDSRLDPARYVEAVSRFHSEPDSTLLGQMIRNCQYIVEHYTMDPDTARTIWLGICDDSWRVAIDDQDQDRIYLWRSALAVAGAALPEAEDLLREALDTVRGDRDERWKLLIGLASTGSVSEADLEAELINPSEADIVAHSQAVASIPGNRREAYRRALEESLSNNRMSALLAGATATYEAEEYPFFSIALPVWRERTQELAERILYALFPQGEETIEQAQEWLEGDGANAPSALRKIVLDGLDSRLRDKRVRDTFAGTTRFLPEER</sequence>
<dbReference type="GO" id="GO:0005737">
    <property type="term" value="C:cytoplasm"/>
    <property type="evidence" value="ECO:0007669"/>
    <property type="project" value="TreeGrafter"/>
</dbReference>
<dbReference type="PRINTS" id="PR00756">
    <property type="entry name" value="ALADIPTASE"/>
</dbReference>
<evidence type="ECO:0000259" key="16">
    <source>
        <dbReference type="Pfam" id="PF17900"/>
    </source>
</evidence>
<dbReference type="GO" id="GO:0005615">
    <property type="term" value="C:extracellular space"/>
    <property type="evidence" value="ECO:0007669"/>
    <property type="project" value="TreeGrafter"/>
</dbReference>
<evidence type="ECO:0000313" key="17">
    <source>
        <dbReference type="EMBL" id="AZQ76563.1"/>
    </source>
</evidence>
<evidence type="ECO:0000256" key="2">
    <source>
        <dbReference type="ARBA" id="ARBA00001947"/>
    </source>
</evidence>
<dbReference type="EMBL" id="CP034593">
    <property type="protein sequence ID" value="AZQ76563.1"/>
    <property type="molecule type" value="Genomic_DNA"/>
</dbReference>
<dbReference type="CDD" id="cd09602">
    <property type="entry name" value="M1_APN"/>
    <property type="match status" value="1"/>
</dbReference>
<evidence type="ECO:0000256" key="1">
    <source>
        <dbReference type="ARBA" id="ARBA00000098"/>
    </source>
</evidence>
<feature type="domain" description="ERAP1-like C-terminal" evidence="15">
    <location>
        <begin position="502"/>
        <end position="790"/>
    </location>
</feature>
<dbReference type="InterPro" id="IPR014782">
    <property type="entry name" value="Peptidase_M1_dom"/>
</dbReference>
<dbReference type="Gene3D" id="2.60.40.1730">
    <property type="entry name" value="tricorn interacting facor f3 domain"/>
    <property type="match status" value="1"/>
</dbReference>
<dbReference type="Pfam" id="PF17900">
    <property type="entry name" value="Peptidase_M1_N"/>
    <property type="match status" value="1"/>
</dbReference>
<evidence type="ECO:0000256" key="6">
    <source>
        <dbReference type="ARBA" id="ARBA00022438"/>
    </source>
</evidence>
<keyword evidence="18" id="KW-1185">Reference proteome</keyword>
<dbReference type="PANTHER" id="PTHR11533">
    <property type="entry name" value="PROTEASE M1 ZINC METALLOPROTEASE"/>
    <property type="match status" value="1"/>
</dbReference>
<dbReference type="InterPro" id="IPR027268">
    <property type="entry name" value="Peptidase_M4/M1_CTD_sf"/>
</dbReference>
<keyword evidence="6 17" id="KW-0031">Aminopeptidase</keyword>
<evidence type="ECO:0000313" key="18">
    <source>
        <dbReference type="Proteomes" id="UP000280344"/>
    </source>
</evidence>
<gene>
    <name evidence="17" type="primary">pepN</name>
    <name evidence="17" type="ORF">EJ997_03570</name>
</gene>
<evidence type="ECO:0000256" key="3">
    <source>
        <dbReference type="ARBA" id="ARBA00010136"/>
    </source>
</evidence>
<evidence type="ECO:0000256" key="10">
    <source>
        <dbReference type="ARBA" id="ARBA00022833"/>
    </source>
</evidence>
<evidence type="ECO:0000256" key="8">
    <source>
        <dbReference type="ARBA" id="ARBA00022723"/>
    </source>
</evidence>